<proteinExistence type="predicted"/>
<evidence type="ECO:0000256" key="1">
    <source>
        <dbReference type="SAM" id="Coils"/>
    </source>
</evidence>
<dbReference type="EMBL" id="JAPNOA010000020">
    <property type="protein sequence ID" value="MCY0964996.1"/>
    <property type="molecule type" value="Genomic_DNA"/>
</dbReference>
<gene>
    <name evidence="3" type="ORF">OUO13_07340</name>
</gene>
<evidence type="ECO:0000313" key="3">
    <source>
        <dbReference type="EMBL" id="MCY0964996.1"/>
    </source>
</evidence>
<sequence length="138" mass="15915">MDILEQLQDKIQHTIQAIENLQLENMQLQEDLEALRGQLASTEATLAERDQELASLRDQNNQLNQEQTRMSHEHHEFEARVMSLMQTLESVVTPETNAPAQEEVQTNNQEAAQQAEFQPQPEETFVQQDNFVPQNSFV</sequence>
<feature type="coiled-coil region" evidence="1">
    <location>
        <begin position="4"/>
        <end position="73"/>
    </location>
</feature>
<dbReference type="Gene3D" id="1.20.5.340">
    <property type="match status" value="1"/>
</dbReference>
<evidence type="ECO:0000256" key="2">
    <source>
        <dbReference type="SAM" id="MobiDB-lite"/>
    </source>
</evidence>
<evidence type="ECO:0000313" key="4">
    <source>
        <dbReference type="Proteomes" id="UP001150830"/>
    </source>
</evidence>
<protein>
    <submittedName>
        <fullName evidence="3">Uncharacterized protein</fullName>
    </submittedName>
</protein>
<accession>A0A9X3EIT3</accession>
<keyword evidence="1" id="KW-0175">Coiled coil</keyword>
<dbReference type="RefSeq" id="WP_283173213.1">
    <property type="nucleotide sequence ID" value="NZ_JAPNOA010000020.1"/>
</dbReference>
<dbReference type="Proteomes" id="UP001150830">
    <property type="component" value="Unassembled WGS sequence"/>
</dbReference>
<keyword evidence="4" id="KW-1185">Reference proteome</keyword>
<reference evidence="3" key="1">
    <citation type="submission" date="2022-11" db="EMBL/GenBank/DDBJ databases">
        <title>Parathalassolutuus dongxingensis gen. nov., sp. nov., a novel member of family Oceanospirillaceae isolated from a coastal shrimp pond in Guangxi, China.</title>
        <authorList>
            <person name="Chen H."/>
        </authorList>
    </citation>
    <scope>NUCLEOTIDE SEQUENCE</scope>
    <source>
        <strain evidence="3">G-43</strain>
    </source>
</reference>
<dbReference type="AlphaFoldDB" id="A0A9X3EIT3"/>
<comment type="caution">
    <text evidence="3">The sequence shown here is derived from an EMBL/GenBank/DDBJ whole genome shotgun (WGS) entry which is preliminary data.</text>
</comment>
<feature type="compositionally biased region" description="Polar residues" evidence="2">
    <location>
        <begin position="126"/>
        <end position="138"/>
    </location>
</feature>
<feature type="compositionally biased region" description="Low complexity" evidence="2">
    <location>
        <begin position="100"/>
        <end position="125"/>
    </location>
</feature>
<feature type="region of interest" description="Disordered" evidence="2">
    <location>
        <begin position="94"/>
        <end position="138"/>
    </location>
</feature>
<organism evidence="3 4">
    <name type="scientific">Parathalassolituus penaei</name>
    <dbReference type="NCBI Taxonomy" id="2997323"/>
    <lineage>
        <taxon>Bacteria</taxon>
        <taxon>Pseudomonadati</taxon>
        <taxon>Pseudomonadota</taxon>
        <taxon>Gammaproteobacteria</taxon>
        <taxon>Oceanospirillales</taxon>
        <taxon>Oceanospirillaceae</taxon>
        <taxon>Parathalassolituus</taxon>
    </lineage>
</organism>
<name>A0A9X3EIT3_9GAMM</name>